<name>A0ABQ6JZL5_9MICO</name>
<organism evidence="1 2">
    <name type="scientific">Pseudolysinimonas kribbensis</name>
    <dbReference type="NCBI Taxonomy" id="433641"/>
    <lineage>
        <taxon>Bacteria</taxon>
        <taxon>Bacillati</taxon>
        <taxon>Actinomycetota</taxon>
        <taxon>Actinomycetes</taxon>
        <taxon>Micrococcales</taxon>
        <taxon>Microbacteriaceae</taxon>
        <taxon>Pseudolysinimonas</taxon>
    </lineage>
</organism>
<proteinExistence type="predicted"/>
<keyword evidence="2" id="KW-1185">Reference proteome</keyword>
<gene>
    <name evidence="1" type="ORF">GCM10025881_06170</name>
</gene>
<sequence>MSWTVERAKVAALSRDRQPDDPDLINARRNLKAARLEDYVTKVVADAPPLTPEQRDRIATLLRGAA</sequence>
<dbReference type="EMBL" id="BSVB01000001">
    <property type="protein sequence ID" value="GMA93793.1"/>
    <property type="molecule type" value="Genomic_DNA"/>
</dbReference>
<reference evidence="2" key="1">
    <citation type="journal article" date="2019" name="Int. J. Syst. Evol. Microbiol.">
        <title>The Global Catalogue of Microorganisms (GCM) 10K type strain sequencing project: providing services to taxonomists for standard genome sequencing and annotation.</title>
        <authorList>
            <consortium name="The Broad Institute Genomics Platform"/>
            <consortium name="The Broad Institute Genome Sequencing Center for Infectious Disease"/>
            <person name="Wu L."/>
            <person name="Ma J."/>
        </authorList>
    </citation>
    <scope>NUCLEOTIDE SEQUENCE [LARGE SCALE GENOMIC DNA]</scope>
    <source>
        <strain evidence="2">NBRC 108894</strain>
    </source>
</reference>
<accession>A0ABQ6JZL5</accession>
<evidence type="ECO:0008006" key="3">
    <source>
        <dbReference type="Google" id="ProtNLM"/>
    </source>
</evidence>
<dbReference type="RefSeq" id="WP_284252746.1">
    <property type="nucleotide sequence ID" value="NZ_BAAAQO010000003.1"/>
</dbReference>
<evidence type="ECO:0000313" key="2">
    <source>
        <dbReference type="Proteomes" id="UP001157034"/>
    </source>
</evidence>
<evidence type="ECO:0000313" key="1">
    <source>
        <dbReference type="EMBL" id="GMA93793.1"/>
    </source>
</evidence>
<protein>
    <recommendedName>
        <fullName evidence="3">PhiRv1 phage protein</fullName>
    </recommendedName>
</protein>
<comment type="caution">
    <text evidence="1">The sequence shown here is derived from an EMBL/GenBank/DDBJ whole genome shotgun (WGS) entry which is preliminary data.</text>
</comment>
<dbReference type="Proteomes" id="UP001157034">
    <property type="component" value="Unassembled WGS sequence"/>
</dbReference>